<keyword evidence="4" id="KW-1185">Reference proteome</keyword>
<dbReference type="GO" id="GO:0006886">
    <property type="term" value="P:intracellular protein transport"/>
    <property type="evidence" value="ECO:0007669"/>
    <property type="project" value="TreeGrafter"/>
</dbReference>
<comment type="caution">
    <text evidence="3">The sequence shown here is derived from an EMBL/GenBank/DDBJ whole genome shotgun (WGS) entry which is preliminary data.</text>
</comment>
<dbReference type="InterPro" id="IPR059238">
    <property type="entry name" value="UBX1_UBXN9"/>
</dbReference>
<dbReference type="Proteomes" id="UP001162162">
    <property type="component" value="Unassembled WGS sequence"/>
</dbReference>
<accession>A0AAV8Z3X1</accession>
<gene>
    <name evidence="3" type="ORF">NQ318_006104</name>
</gene>
<dbReference type="GO" id="GO:0042593">
    <property type="term" value="P:glucose homeostasis"/>
    <property type="evidence" value="ECO:0007669"/>
    <property type="project" value="TreeGrafter"/>
</dbReference>
<dbReference type="InterPro" id="IPR021569">
    <property type="entry name" value="TUG-UBL1"/>
</dbReference>
<dbReference type="InterPro" id="IPR029071">
    <property type="entry name" value="Ubiquitin-like_domsf"/>
</dbReference>
<dbReference type="CDD" id="cd17075">
    <property type="entry name" value="UBX1_UBXN9"/>
    <property type="match status" value="1"/>
</dbReference>
<evidence type="ECO:0000259" key="2">
    <source>
        <dbReference type="PROSITE" id="PS50033"/>
    </source>
</evidence>
<evidence type="ECO:0000313" key="4">
    <source>
        <dbReference type="Proteomes" id="UP001162162"/>
    </source>
</evidence>
<name>A0AAV8Z3X1_9CUCU</name>
<dbReference type="GO" id="GO:0005737">
    <property type="term" value="C:cytoplasm"/>
    <property type="evidence" value="ECO:0007669"/>
    <property type="project" value="TreeGrafter"/>
</dbReference>
<dbReference type="InterPro" id="IPR001012">
    <property type="entry name" value="UBX_dom"/>
</dbReference>
<evidence type="ECO:0000256" key="1">
    <source>
        <dbReference type="SAM" id="MobiDB-lite"/>
    </source>
</evidence>
<dbReference type="CDD" id="cd16118">
    <property type="entry name" value="UBX2_UBXN9"/>
    <property type="match status" value="1"/>
</dbReference>
<feature type="region of interest" description="Disordered" evidence="1">
    <location>
        <begin position="212"/>
        <end position="235"/>
    </location>
</feature>
<dbReference type="PANTHER" id="PTHR46467:SF1">
    <property type="entry name" value="TETHER CONTAINING UBX DOMAIN FOR GLUT4"/>
    <property type="match status" value="1"/>
</dbReference>
<dbReference type="Pfam" id="PF00789">
    <property type="entry name" value="UBX"/>
    <property type="match status" value="1"/>
</dbReference>
<dbReference type="SUPFAM" id="SSF54236">
    <property type="entry name" value="Ubiquitin-like"/>
    <property type="match status" value="3"/>
</dbReference>
<dbReference type="EMBL" id="JAPWTK010000019">
    <property type="protein sequence ID" value="KAJ8958165.1"/>
    <property type="molecule type" value="Genomic_DNA"/>
</dbReference>
<dbReference type="Gene3D" id="3.10.20.90">
    <property type="entry name" value="Phosphatidylinositol 3-kinase Catalytic Subunit, Chain A, domain 1"/>
    <property type="match status" value="3"/>
</dbReference>
<dbReference type="PANTHER" id="PTHR46467">
    <property type="entry name" value="TETHER CONTAINING UBX DOMAIN FOR GLUT4"/>
    <property type="match status" value="1"/>
</dbReference>
<evidence type="ECO:0000313" key="3">
    <source>
        <dbReference type="EMBL" id="KAJ8958165.1"/>
    </source>
</evidence>
<dbReference type="CDD" id="cd16105">
    <property type="entry name" value="Ubl_ASPSCR1_like"/>
    <property type="match status" value="1"/>
</dbReference>
<reference evidence="3" key="1">
    <citation type="journal article" date="2023" name="Insect Mol. Biol.">
        <title>Genome sequencing provides insights into the evolution of gene families encoding plant cell wall-degrading enzymes in longhorned beetles.</title>
        <authorList>
            <person name="Shin N.R."/>
            <person name="Okamura Y."/>
            <person name="Kirsch R."/>
            <person name="Pauchet Y."/>
        </authorList>
    </citation>
    <scope>NUCLEOTIDE SEQUENCE</scope>
    <source>
        <strain evidence="3">AMC_N1</strain>
    </source>
</reference>
<dbReference type="AlphaFoldDB" id="A0AAV8Z3X1"/>
<dbReference type="GO" id="GO:0005634">
    <property type="term" value="C:nucleus"/>
    <property type="evidence" value="ECO:0007669"/>
    <property type="project" value="TreeGrafter"/>
</dbReference>
<feature type="domain" description="UBX" evidence="2">
    <location>
        <begin position="353"/>
        <end position="428"/>
    </location>
</feature>
<feature type="compositionally biased region" description="Basic and acidic residues" evidence="1">
    <location>
        <begin position="224"/>
        <end position="235"/>
    </location>
</feature>
<feature type="compositionally biased region" description="Basic and acidic residues" evidence="1">
    <location>
        <begin position="504"/>
        <end position="513"/>
    </location>
</feature>
<proteinExistence type="predicted"/>
<feature type="region of interest" description="Disordered" evidence="1">
    <location>
        <begin position="474"/>
        <end position="522"/>
    </location>
</feature>
<organism evidence="3 4">
    <name type="scientific">Aromia moschata</name>
    <dbReference type="NCBI Taxonomy" id="1265417"/>
    <lineage>
        <taxon>Eukaryota</taxon>
        <taxon>Metazoa</taxon>
        <taxon>Ecdysozoa</taxon>
        <taxon>Arthropoda</taxon>
        <taxon>Hexapoda</taxon>
        <taxon>Insecta</taxon>
        <taxon>Pterygota</taxon>
        <taxon>Neoptera</taxon>
        <taxon>Endopterygota</taxon>
        <taxon>Coleoptera</taxon>
        <taxon>Polyphaga</taxon>
        <taxon>Cucujiformia</taxon>
        <taxon>Chrysomeloidea</taxon>
        <taxon>Cerambycidae</taxon>
        <taxon>Cerambycinae</taxon>
        <taxon>Callichromatini</taxon>
        <taxon>Aromia</taxon>
    </lineage>
</organism>
<dbReference type="GO" id="GO:0012506">
    <property type="term" value="C:vesicle membrane"/>
    <property type="evidence" value="ECO:0007669"/>
    <property type="project" value="TreeGrafter"/>
</dbReference>
<feature type="compositionally biased region" description="Polar residues" evidence="1">
    <location>
        <begin position="487"/>
        <end position="503"/>
    </location>
</feature>
<sequence length="522" mass="59407">MSGGSVSVLAINGRRQIVKCSPNTTILQILEEVCKKQGLKSEEYDLKHHNKILDTTILFRFSGLPNNAQLELVPAVKARSESDITLAVNLENGNRLVGTFNPNDTLLNILNQLCPESLTQDKKPVVIYTRREMYGNELENVTLRSLGLTGGRAMIRVLHRSPEELKTQANISAPLPSKPVEEKPYVRKGEEIPPKAQKHETNTVDILKLAREKRKYNESPVPQAEEKRKSGDRQINVDEDVRRNREACECKRDEAMEVDCLGKCEERCNNLQENVEDEFIFLGERNAMLFSLETAQAVPSEELPDDFFELTIDDARKILRDVKRQRHYADNSPLMTSALRSLEESKKQLRQLNKYKKAIIRVQFPDRTVLQGTFAPIDTVGDVVKFVREYLEDKSLDFYIYSTPPKCILDEEKRLLELGFVPGAMVHFGTNSADKKNNYLRKDLHGKFTSNSIASLAATKMRNQNMRCMNQEAEEDFEMDESPPPGETTNNGASTSTGITHDNYTGRKIERTTENVPKWFKP</sequence>
<dbReference type="PROSITE" id="PS50033">
    <property type="entry name" value="UBX"/>
    <property type="match status" value="1"/>
</dbReference>
<protein>
    <recommendedName>
        <fullName evidence="2">UBX domain-containing protein</fullName>
    </recommendedName>
</protein>
<dbReference type="Pfam" id="PF11470">
    <property type="entry name" value="TUG-UBL1"/>
    <property type="match status" value="1"/>
</dbReference>